<protein>
    <submittedName>
        <fullName evidence="6">Glycosyltransferase</fullName>
    </submittedName>
</protein>
<dbReference type="PANTHER" id="PTHR43179:SF12">
    <property type="entry name" value="GALACTOFURANOSYLTRANSFERASE GLFT2"/>
    <property type="match status" value="1"/>
</dbReference>
<reference evidence="6 7" key="1">
    <citation type="submission" date="2020-07" db="EMBL/GenBank/DDBJ databases">
        <title>Vallitalea guaymasensis genome.</title>
        <authorList>
            <person name="Postec A."/>
        </authorList>
    </citation>
    <scope>NUCLEOTIDE SEQUENCE [LARGE SCALE GENOMIC DNA]</scope>
    <source>
        <strain evidence="6 7">Ra1766G1</strain>
    </source>
</reference>
<dbReference type="Pfam" id="PF00535">
    <property type="entry name" value="Glycos_transf_2"/>
    <property type="match status" value="1"/>
</dbReference>
<keyword evidence="4" id="KW-0808">Transferase</keyword>
<dbReference type="InterPro" id="IPR029044">
    <property type="entry name" value="Nucleotide-diphossugar_trans"/>
</dbReference>
<keyword evidence="3" id="KW-0328">Glycosyltransferase</keyword>
<dbReference type="SUPFAM" id="SSF53448">
    <property type="entry name" value="Nucleotide-diphospho-sugar transferases"/>
    <property type="match status" value="1"/>
</dbReference>
<evidence type="ECO:0000313" key="6">
    <source>
        <dbReference type="EMBL" id="QUH30235.1"/>
    </source>
</evidence>
<dbReference type="GO" id="GO:0016757">
    <property type="term" value="F:glycosyltransferase activity"/>
    <property type="evidence" value="ECO:0007669"/>
    <property type="project" value="UniProtKB-KW"/>
</dbReference>
<name>A0A8J8SD96_9FIRM</name>
<dbReference type="Proteomes" id="UP000677305">
    <property type="component" value="Chromosome"/>
</dbReference>
<evidence type="ECO:0000313" key="7">
    <source>
        <dbReference type="Proteomes" id="UP000677305"/>
    </source>
</evidence>
<evidence type="ECO:0000256" key="3">
    <source>
        <dbReference type="ARBA" id="ARBA00022676"/>
    </source>
</evidence>
<dbReference type="AlphaFoldDB" id="A0A8J8SD96"/>
<comment type="similarity">
    <text evidence="2">Belongs to the glycosyltransferase 2 family.</text>
</comment>
<organism evidence="6 7">
    <name type="scientific">Vallitalea guaymasensis</name>
    <dbReference type="NCBI Taxonomy" id="1185412"/>
    <lineage>
        <taxon>Bacteria</taxon>
        <taxon>Bacillati</taxon>
        <taxon>Bacillota</taxon>
        <taxon>Clostridia</taxon>
        <taxon>Lachnospirales</taxon>
        <taxon>Vallitaleaceae</taxon>
        <taxon>Vallitalea</taxon>
    </lineage>
</organism>
<keyword evidence="7" id="KW-1185">Reference proteome</keyword>
<feature type="domain" description="Glycosyltransferase 2-like" evidence="5">
    <location>
        <begin position="5"/>
        <end position="184"/>
    </location>
</feature>
<dbReference type="RefSeq" id="WP_212690426.1">
    <property type="nucleotide sequence ID" value="NZ_CP058561.1"/>
</dbReference>
<dbReference type="Gene3D" id="3.90.550.10">
    <property type="entry name" value="Spore Coat Polysaccharide Biosynthesis Protein SpsA, Chain A"/>
    <property type="match status" value="1"/>
</dbReference>
<gene>
    <name evidence="6" type="ORF">HYG85_15505</name>
</gene>
<evidence type="ECO:0000256" key="4">
    <source>
        <dbReference type="ARBA" id="ARBA00022679"/>
    </source>
</evidence>
<dbReference type="PANTHER" id="PTHR43179">
    <property type="entry name" value="RHAMNOSYLTRANSFERASE WBBL"/>
    <property type="match status" value="1"/>
</dbReference>
<dbReference type="KEGG" id="vgu:HYG85_15505"/>
<dbReference type="EMBL" id="CP058561">
    <property type="protein sequence ID" value="QUH30235.1"/>
    <property type="molecule type" value="Genomic_DNA"/>
</dbReference>
<evidence type="ECO:0000256" key="2">
    <source>
        <dbReference type="ARBA" id="ARBA00006739"/>
    </source>
</evidence>
<comment type="pathway">
    <text evidence="1">Cell wall biogenesis; cell wall polysaccharide biosynthesis.</text>
</comment>
<accession>A0A8J8SD96</accession>
<sequence length="413" mass="48225">MPYYSFIILCFNNNELTKQAIETLINSLEDTYIDQGIEIIVVDNGSVDSTEEVVKNIILSNIKQKIEIVYVGLMENMGYPVGINIGLSHCRGEIIGVLNNDLIFPNNWFNGLAEVLETDETIGVAAPYLSYAYGIQRTDVRFNSIDEINAFSKEFISKNKGKITYITRVIGACMIIKRQVLEEVGGNDFFFGMGHYDDDDWCLRIRIAGYKIAVVGSSFVYHMGSKTFKTVKENINHFVSINKSKFYRKWKLTKDKNIDGVYIDREEYIKKNPYVQSRDYIPSKYTKYQICEDTFGNKKGNKILFTADWENGYSKWKEKLEGIIKNHEYDRIHLWIPSNYFNYYNVVNSIKMNFLRKLDSNNIKNIIYVEENIKHMDILEFINEFDGVIKIEEDFVNKYIVYLADKLRKKIYL</sequence>
<dbReference type="InterPro" id="IPR001173">
    <property type="entry name" value="Glyco_trans_2-like"/>
</dbReference>
<evidence type="ECO:0000259" key="5">
    <source>
        <dbReference type="Pfam" id="PF00535"/>
    </source>
</evidence>
<evidence type="ECO:0000256" key="1">
    <source>
        <dbReference type="ARBA" id="ARBA00004776"/>
    </source>
</evidence>
<proteinExistence type="inferred from homology"/>